<dbReference type="OrthoDB" id="3918601at2759"/>
<evidence type="ECO:0000256" key="1">
    <source>
        <dbReference type="SAM" id="Phobius"/>
    </source>
</evidence>
<organism evidence="2 3">
    <name type="scientific">Penicillium italicum</name>
    <name type="common">Blue mold</name>
    <dbReference type="NCBI Taxonomy" id="40296"/>
    <lineage>
        <taxon>Eukaryota</taxon>
        <taxon>Fungi</taxon>
        <taxon>Dikarya</taxon>
        <taxon>Ascomycota</taxon>
        <taxon>Pezizomycotina</taxon>
        <taxon>Eurotiomycetes</taxon>
        <taxon>Eurotiomycetidae</taxon>
        <taxon>Eurotiales</taxon>
        <taxon>Aspergillaceae</taxon>
        <taxon>Penicillium</taxon>
    </lineage>
</organism>
<dbReference type="AlphaFoldDB" id="A0A0A2KKG2"/>
<keyword evidence="3" id="KW-1185">Reference proteome</keyword>
<accession>A0A0A2KKG2</accession>
<reference evidence="2 3" key="1">
    <citation type="journal article" date="2015" name="Mol. Plant Microbe Interact.">
        <title>Genome, transcriptome, and functional analyses of Penicillium expansum provide new insights into secondary metabolism and pathogenicity.</title>
        <authorList>
            <person name="Ballester A.R."/>
            <person name="Marcet-Houben M."/>
            <person name="Levin E."/>
            <person name="Sela N."/>
            <person name="Selma-Lazaro C."/>
            <person name="Carmona L."/>
            <person name="Wisniewski M."/>
            <person name="Droby S."/>
            <person name="Gonzalez-Candelas L."/>
            <person name="Gabaldon T."/>
        </authorList>
    </citation>
    <scope>NUCLEOTIDE SEQUENCE [LARGE SCALE GENOMIC DNA]</scope>
    <source>
        <strain evidence="2 3">PHI-1</strain>
    </source>
</reference>
<keyword evidence="1" id="KW-1133">Transmembrane helix</keyword>
<comment type="caution">
    <text evidence="2">The sequence shown here is derived from an EMBL/GenBank/DDBJ whole genome shotgun (WGS) entry which is preliminary data.</text>
</comment>
<dbReference type="HOGENOM" id="CLU_3069415_0_0_1"/>
<keyword evidence="1" id="KW-0812">Transmembrane</keyword>
<evidence type="ECO:0000313" key="3">
    <source>
        <dbReference type="Proteomes" id="UP000030104"/>
    </source>
</evidence>
<evidence type="ECO:0000313" key="2">
    <source>
        <dbReference type="EMBL" id="KGO68297.1"/>
    </source>
</evidence>
<keyword evidence="1" id="KW-0472">Membrane</keyword>
<dbReference type="EMBL" id="JQGA01001214">
    <property type="protein sequence ID" value="KGO68297.1"/>
    <property type="molecule type" value="Genomic_DNA"/>
</dbReference>
<proteinExistence type="predicted"/>
<gene>
    <name evidence="2" type="ORF">PITC_066640</name>
</gene>
<dbReference type="PhylomeDB" id="A0A0A2KKG2"/>
<protein>
    <submittedName>
        <fullName evidence="2">Uncharacterized protein</fullName>
    </submittedName>
</protein>
<dbReference type="Proteomes" id="UP000030104">
    <property type="component" value="Unassembled WGS sequence"/>
</dbReference>
<sequence length="53" mass="5973">MKAVSFYTVSATSRSGIIVIAKTLFVAWMIIVNLMLSDGRICEPCRSYRGRFI</sequence>
<name>A0A0A2KKG2_PENIT</name>
<feature type="transmembrane region" description="Helical" evidence="1">
    <location>
        <begin position="15"/>
        <end position="36"/>
    </location>
</feature>